<dbReference type="EMBL" id="ADCP02000001">
    <property type="protein sequence ID" value="EFV44298.2"/>
    <property type="molecule type" value="Genomic_DNA"/>
</dbReference>
<organism evidence="1 2">
    <name type="scientific">Bilophila wadsworthia (strain 3_1_6)</name>
    <dbReference type="NCBI Taxonomy" id="563192"/>
    <lineage>
        <taxon>Bacteria</taxon>
        <taxon>Pseudomonadati</taxon>
        <taxon>Thermodesulfobacteriota</taxon>
        <taxon>Desulfovibrionia</taxon>
        <taxon>Desulfovibrionales</taxon>
        <taxon>Desulfovibrionaceae</taxon>
        <taxon>Bilophila</taxon>
    </lineage>
</organism>
<dbReference type="AlphaFoldDB" id="E5Y6V7"/>
<dbReference type="Proteomes" id="UP000006034">
    <property type="component" value="Unassembled WGS sequence"/>
</dbReference>
<sequence length="255" mass="29279">MTQKALHPTCTHVLSKEEARDALSRVLRVCRESGYRKLGIPKRIYENRELVRCLYEQHMALGQSFIIFINMAESSRMFFNAIVDALKETFPDVDKFHWEIVDDKSGSSLPEETSLVIKCLDGLIAVCGTSGEKLAKLQTENREIVYLLKNNPAFSERLGFIESWLEDHELFFEDMRHALQGIFKKLSGDAALPSYGWVGNELIAYLIQFDAGKFPKKRESKEILNIRNWLQKIMEAPCPVRKPTEITRNGPVKLK</sequence>
<dbReference type="HOGENOM" id="CLU_1088461_0_0_7"/>
<protein>
    <submittedName>
        <fullName evidence="1">Uncharacterized protein</fullName>
    </submittedName>
</protein>
<gene>
    <name evidence="1" type="ORF">HMPREF0179_01942</name>
</gene>
<reference evidence="1 2" key="2">
    <citation type="submission" date="2013-04" db="EMBL/GenBank/DDBJ databases">
        <title>The Genome Sequence of Bilophila wadsworthia 3_1_6.</title>
        <authorList>
            <consortium name="The Broad Institute Genomics Platform"/>
            <person name="Earl A."/>
            <person name="Ward D."/>
            <person name="Feldgarden M."/>
            <person name="Gevers D."/>
            <person name="Sibley C."/>
            <person name="Strauss J."/>
            <person name="Allen-Vercoe E."/>
            <person name="Walker B."/>
            <person name="Young S."/>
            <person name="Zeng Q."/>
            <person name="Gargeya S."/>
            <person name="Fitzgerald M."/>
            <person name="Haas B."/>
            <person name="Abouelleil A."/>
            <person name="Allen A.W."/>
            <person name="Alvarado L."/>
            <person name="Arachchi H.M."/>
            <person name="Berlin A.M."/>
            <person name="Chapman S.B."/>
            <person name="Gainer-Dewar J."/>
            <person name="Goldberg J."/>
            <person name="Griggs A."/>
            <person name="Gujja S."/>
            <person name="Hansen M."/>
            <person name="Howarth C."/>
            <person name="Imamovic A."/>
            <person name="Ireland A."/>
            <person name="Larimer J."/>
            <person name="McCowan C."/>
            <person name="Murphy C."/>
            <person name="Pearson M."/>
            <person name="Poon T.W."/>
            <person name="Priest M."/>
            <person name="Roberts A."/>
            <person name="Saif S."/>
            <person name="Shea T."/>
            <person name="Sisk P."/>
            <person name="Sykes S."/>
            <person name="Wortman J."/>
            <person name="Nusbaum C."/>
            <person name="Birren B."/>
        </authorList>
    </citation>
    <scope>NUCLEOTIDE SEQUENCE [LARGE SCALE GENOMIC DNA]</scope>
    <source>
        <strain evidence="1 2">3_1_6</strain>
    </source>
</reference>
<proteinExistence type="predicted"/>
<evidence type="ECO:0000313" key="2">
    <source>
        <dbReference type="Proteomes" id="UP000006034"/>
    </source>
</evidence>
<name>E5Y6V7_BILW3</name>
<reference evidence="1 2" key="1">
    <citation type="submission" date="2010-10" db="EMBL/GenBank/DDBJ databases">
        <authorList>
            <consortium name="The Broad Institute Genome Sequencing Platform"/>
            <person name="Ward D."/>
            <person name="Earl A."/>
            <person name="Feldgarden M."/>
            <person name="Young S.K."/>
            <person name="Gargeya S."/>
            <person name="Zeng Q."/>
            <person name="Alvarado L."/>
            <person name="Berlin A."/>
            <person name="Bochicchio J."/>
            <person name="Chapman S.B."/>
            <person name="Chen Z."/>
            <person name="Freedman E."/>
            <person name="Gellesch M."/>
            <person name="Goldberg J."/>
            <person name="Griggs A."/>
            <person name="Gujja S."/>
            <person name="Heilman E."/>
            <person name="Heiman D."/>
            <person name="Howarth C."/>
            <person name="Mehta T."/>
            <person name="Neiman D."/>
            <person name="Pearson M."/>
            <person name="Roberts A."/>
            <person name="Saif S."/>
            <person name="Shea T."/>
            <person name="Shenoy N."/>
            <person name="Sisk P."/>
            <person name="Stolte C."/>
            <person name="Sykes S."/>
            <person name="White J."/>
            <person name="Yandava C."/>
            <person name="Allen-Vercoe E."/>
            <person name="Sibley C."/>
            <person name="Ambrose C.E."/>
            <person name="Strauss J."/>
            <person name="Daigneault M."/>
            <person name="Haas B."/>
            <person name="Nusbaum C."/>
            <person name="Birren B."/>
        </authorList>
    </citation>
    <scope>NUCLEOTIDE SEQUENCE [LARGE SCALE GENOMIC DNA]</scope>
    <source>
        <strain evidence="1 2">3_1_6</strain>
    </source>
</reference>
<dbReference type="STRING" id="563192.HMPREF0179_01942"/>
<comment type="caution">
    <text evidence="1">The sequence shown here is derived from an EMBL/GenBank/DDBJ whole genome shotgun (WGS) entry which is preliminary data.</text>
</comment>
<keyword evidence="2" id="KW-1185">Reference proteome</keyword>
<accession>E5Y6V7</accession>
<evidence type="ECO:0000313" key="1">
    <source>
        <dbReference type="EMBL" id="EFV44298.2"/>
    </source>
</evidence>